<name>A0A2M4B5D2_9DIPT</name>
<feature type="region of interest" description="Disordered" evidence="1">
    <location>
        <begin position="92"/>
        <end position="112"/>
    </location>
</feature>
<accession>A0A2M4B5D2</accession>
<proteinExistence type="predicted"/>
<protein>
    <submittedName>
        <fullName evidence="3">Putative secreted protein</fullName>
    </submittedName>
</protein>
<evidence type="ECO:0000256" key="1">
    <source>
        <dbReference type="SAM" id="MobiDB-lite"/>
    </source>
</evidence>
<feature type="signal peptide" evidence="2">
    <location>
        <begin position="1"/>
        <end position="15"/>
    </location>
</feature>
<evidence type="ECO:0000313" key="3">
    <source>
        <dbReference type="EMBL" id="MBW48265.1"/>
    </source>
</evidence>
<dbReference type="AlphaFoldDB" id="A0A2M4B5D2"/>
<keyword evidence="2" id="KW-0732">Signal</keyword>
<evidence type="ECO:0000256" key="2">
    <source>
        <dbReference type="SAM" id="SignalP"/>
    </source>
</evidence>
<organism evidence="3">
    <name type="scientific">Anopheles triannulatus</name>
    <dbReference type="NCBI Taxonomy" id="58253"/>
    <lineage>
        <taxon>Eukaryota</taxon>
        <taxon>Metazoa</taxon>
        <taxon>Ecdysozoa</taxon>
        <taxon>Arthropoda</taxon>
        <taxon>Hexapoda</taxon>
        <taxon>Insecta</taxon>
        <taxon>Pterygota</taxon>
        <taxon>Neoptera</taxon>
        <taxon>Endopterygota</taxon>
        <taxon>Diptera</taxon>
        <taxon>Nematocera</taxon>
        <taxon>Culicoidea</taxon>
        <taxon>Culicidae</taxon>
        <taxon>Anophelinae</taxon>
        <taxon>Anopheles</taxon>
    </lineage>
</organism>
<dbReference type="EMBL" id="GGFK01014944">
    <property type="protein sequence ID" value="MBW48265.1"/>
    <property type="molecule type" value="Transcribed_RNA"/>
</dbReference>
<reference evidence="3" key="1">
    <citation type="submission" date="2018-01" db="EMBL/GenBank/DDBJ databases">
        <title>An insight into the sialome of Amazonian anophelines.</title>
        <authorList>
            <person name="Ribeiro J.M."/>
            <person name="Scarpassa V."/>
            <person name="Calvo E."/>
        </authorList>
    </citation>
    <scope>NUCLEOTIDE SEQUENCE</scope>
    <source>
        <tissue evidence="3">Salivary glands</tissue>
    </source>
</reference>
<feature type="chain" id="PRO_5014708013" evidence="2">
    <location>
        <begin position="16"/>
        <end position="112"/>
    </location>
</feature>
<sequence length="112" mass="12355">MKIVLLISLITAAYATISIVNITENPITITKDGDAKIIEAYYKILHKVNIIILESAIKRIASIISQANDKDELLIVLHKIEQAKASLEQIKPAFTADDTPPGLVTPRHQLNN</sequence>